<dbReference type="RefSeq" id="WP_090920555.1">
    <property type="nucleotide sequence ID" value="NZ_CP016180.1"/>
</dbReference>
<sequence length="308" mass="35962">MHSISPYALRCFDKNIQQIKRKKTGGYHKLTNIKDDSLYNILIEFINSRSQNFEKYKESKQVYRFSNINSEPETDVYCWIEIGDYGTENDIIDIDTGKISFQKTQQNALINKFYIHFHIPKDTTTALMFIHNYRYGGAKTLFDSEFKKFFKDRTKLTLQIFPFAHKKAVDAWQDANVKDLKVIGYEQVSKFSDSADALKALSEGNEVELSIKPQRNGSLGKFKELFDKKSQKYSLIQEVAPETKGIKVEVEMNGNYRTFSVYHPKGTGRRSYEIEIDNDIEMEKNMPTFESMQILAKQLIKDFIFLME</sequence>
<proteinExistence type="predicted"/>
<name>A0A1H7V8I7_9PAST</name>
<evidence type="ECO:0000313" key="1">
    <source>
        <dbReference type="EMBL" id="SEM05360.1"/>
    </source>
</evidence>
<evidence type="ECO:0000313" key="2">
    <source>
        <dbReference type="Proteomes" id="UP000198883"/>
    </source>
</evidence>
<dbReference type="STRING" id="97481.SAMN05444853_1048"/>
<dbReference type="AlphaFoldDB" id="A0A1H7V8I7"/>
<dbReference type="Proteomes" id="UP000198883">
    <property type="component" value="Unassembled WGS sequence"/>
</dbReference>
<dbReference type="GeneID" id="83545318"/>
<gene>
    <name evidence="1" type="ORF">SAMN05444853_1048</name>
</gene>
<dbReference type="EMBL" id="FOBN01000004">
    <property type="protein sequence ID" value="SEM05360.1"/>
    <property type="molecule type" value="Genomic_DNA"/>
</dbReference>
<organism evidence="1 2">
    <name type="scientific">Phocoenobacter skyensis</name>
    <dbReference type="NCBI Taxonomy" id="97481"/>
    <lineage>
        <taxon>Bacteria</taxon>
        <taxon>Pseudomonadati</taxon>
        <taxon>Pseudomonadota</taxon>
        <taxon>Gammaproteobacteria</taxon>
        <taxon>Pasteurellales</taxon>
        <taxon>Pasteurellaceae</taxon>
        <taxon>Phocoenobacter</taxon>
    </lineage>
</organism>
<dbReference type="OrthoDB" id="6843073at2"/>
<protein>
    <submittedName>
        <fullName evidence="1">Uncharacterized protein</fullName>
    </submittedName>
</protein>
<accession>A0A1H7V8I7</accession>
<reference evidence="2" key="1">
    <citation type="submission" date="2016-10" db="EMBL/GenBank/DDBJ databases">
        <authorList>
            <person name="Varghese N."/>
            <person name="Submissions S."/>
        </authorList>
    </citation>
    <scope>NUCLEOTIDE SEQUENCE [LARGE SCALE GENOMIC DNA]</scope>
    <source>
        <strain evidence="2">DSM 24204</strain>
    </source>
</reference>